<reference evidence="2 3" key="1">
    <citation type="journal article" date="2002" name="Nature">
        <title>Comparison of the genomes of two Xanthomonas pathogens with differing host specificities.</title>
        <authorList>
            <person name="da Silva A.C."/>
            <person name="Ferro J.A."/>
            <person name="Reinach F.C."/>
            <person name="Farah C.S."/>
            <person name="Furlan L.R."/>
            <person name="Quaggio R.B."/>
            <person name="Monteiro-Vitorello C.B."/>
            <person name="Van Sluys M.A."/>
            <person name="Almeida N.F."/>
            <person name="Alves L.M."/>
            <person name="do Amaral A.M."/>
            <person name="Bertolini M.C."/>
            <person name="Camargo L.E."/>
            <person name="Camarotte G."/>
            <person name="Cannavan F."/>
            <person name="Cardozo J."/>
            <person name="Chambergo F."/>
            <person name="Ciapina L.P."/>
            <person name="Cicarelli R.M."/>
            <person name="Coutinho L.L."/>
            <person name="Cursino-Santos J.R."/>
            <person name="El-Dorry H."/>
            <person name="Faria J.B."/>
            <person name="Ferreira A.J."/>
            <person name="Ferreira R.C."/>
            <person name="Ferro M.I."/>
            <person name="Formighieri E.F."/>
            <person name="Franco M.C."/>
            <person name="Greggio C.C."/>
            <person name="Gruber A."/>
            <person name="Katsuyama A.M."/>
            <person name="Kishi L.T."/>
            <person name="Leite R.P."/>
            <person name="Lemos E.G."/>
            <person name="Lemos M.V."/>
            <person name="Locali E.C."/>
            <person name="Machado M.A."/>
            <person name="Madeira A.M."/>
            <person name="Martinez-Rossi N.M."/>
            <person name="Martins E.C."/>
            <person name="Meidanis J."/>
            <person name="Menck C.F."/>
            <person name="Miyaki C.Y."/>
            <person name="Moon D.H."/>
            <person name="Moreira L.M."/>
            <person name="Novo M.T."/>
            <person name="Okura V.K."/>
            <person name="Oliveira M.C."/>
            <person name="Oliveira V.R."/>
            <person name="Pereira H.A."/>
            <person name="Rossi A."/>
            <person name="Sena J.A."/>
            <person name="Silva C."/>
            <person name="de Souza R.F."/>
            <person name="Spinola L.A."/>
            <person name="Takita M.A."/>
            <person name="Tamura R.E."/>
            <person name="Teixeira E.C."/>
            <person name="Tezza R.I."/>
            <person name="Trindade dos Santos M."/>
            <person name="Truffi D."/>
            <person name="Tsai S.M."/>
            <person name="White F.F."/>
            <person name="Setubal J.C."/>
            <person name="Kitajima J.P."/>
        </authorList>
    </citation>
    <scope>NUCLEOTIDE SEQUENCE [LARGE SCALE GENOMIC DNA]</scope>
    <source>
        <strain evidence="2 3">306</strain>
    </source>
</reference>
<dbReference type="AlphaFoldDB" id="A0AAI7ZEK1"/>
<name>A0AAI7ZEK1_XANAC</name>
<evidence type="ECO:0000256" key="1">
    <source>
        <dbReference type="SAM" id="MobiDB-lite"/>
    </source>
</evidence>
<dbReference type="KEGG" id="xac:XAC1518"/>
<sequence length="103" mass="10973">MSVVGRLVDSMHGFPHPPFGTFPRGRGEGAGGRPFAVQPTDRAQPDRASPAGGRRWRAAPDEGQSHAPVVVASQRCRPHPPFGHLPPQAGEGSLVRRRRNGGV</sequence>
<organism evidence="2 3">
    <name type="scientific">Xanthomonas axonopodis pv. citri (strain 306)</name>
    <dbReference type="NCBI Taxonomy" id="190486"/>
    <lineage>
        <taxon>Bacteria</taxon>
        <taxon>Pseudomonadati</taxon>
        <taxon>Pseudomonadota</taxon>
        <taxon>Gammaproteobacteria</taxon>
        <taxon>Lysobacterales</taxon>
        <taxon>Lysobacteraceae</taxon>
        <taxon>Xanthomonas</taxon>
    </lineage>
</organism>
<evidence type="ECO:0000313" key="3">
    <source>
        <dbReference type="Proteomes" id="UP000000576"/>
    </source>
</evidence>
<accession>A0AAI7ZEK1</accession>
<dbReference type="EMBL" id="AE008923">
    <property type="protein sequence ID" value="AAM36387.1"/>
    <property type="molecule type" value="Genomic_DNA"/>
</dbReference>
<protein>
    <submittedName>
        <fullName evidence="2">Uncharacterized protein</fullName>
    </submittedName>
</protein>
<evidence type="ECO:0000313" key="2">
    <source>
        <dbReference type="EMBL" id="AAM36387.1"/>
    </source>
</evidence>
<gene>
    <name evidence="2" type="ordered locus">XAC1518</name>
</gene>
<feature type="region of interest" description="Disordered" evidence="1">
    <location>
        <begin position="1"/>
        <end position="103"/>
    </location>
</feature>
<proteinExistence type="predicted"/>
<dbReference type="Proteomes" id="UP000000576">
    <property type="component" value="Chromosome"/>
</dbReference>